<dbReference type="InterPro" id="IPR036922">
    <property type="entry name" value="Rieske_2Fe-2S_sf"/>
</dbReference>
<keyword evidence="3" id="KW-0408">Iron</keyword>
<keyword evidence="2" id="KW-0479">Metal-binding</keyword>
<evidence type="ECO:0000256" key="2">
    <source>
        <dbReference type="ARBA" id="ARBA00022723"/>
    </source>
</evidence>
<evidence type="ECO:0000313" key="7">
    <source>
        <dbReference type="Proteomes" id="UP001595462"/>
    </source>
</evidence>
<feature type="domain" description="Rieske" evidence="5">
    <location>
        <begin position="6"/>
        <end position="118"/>
    </location>
</feature>
<dbReference type="EMBL" id="JBHRSS010000003">
    <property type="protein sequence ID" value="MFC3102975.1"/>
    <property type="molecule type" value="Genomic_DNA"/>
</dbReference>
<dbReference type="RefSeq" id="WP_380686546.1">
    <property type="nucleotide sequence ID" value="NZ_JBHRSS010000003.1"/>
</dbReference>
<keyword evidence="7" id="KW-1185">Reference proteome</keyword>
<organism evidence="6 7">
    <name type="scientific">Salinisphaera aquimarina</name>
    <dbReference type="NCBI Taxonomy" id="2094031"/>
    <lineage>
        <taxon>Bacteria</taxon>
        <taxon>Pseudomonadati</taxon>
        <taxon>Pseudomonadota</taxon>
        <taxon>Gammaproteobacteria</taxon>
        <taxon>Salinisphaerales</taxon>
        <taxon>Salinisphaeraceae</taxon>
        <taxon>Salinisphaera</taxon>
    </lineage>
</organism>
<keyword evidence="4" id="KW-0411">Iron-sulfur</keyword>
<name>A0ABV7ENM2_9GAMM</name>
<comment type="caution">
    <text evidence="6">The sequence shown here is derived from an EMBL/GenBank/DDBJ whole genome shotgun (WGS) entry which is preliminary data.</text>
</comment>
<dbReference type="SUPFAM" id="SSF50022">
    <property type="entry name" value="ISP domain"/>
    <property type="match status" value="1"/>
</dbReference>
<accession>A0ABV7ENM2</accession>
<keyword evidence="1" id="KW-0001">2Fe-2S</keyword>
<dbReference type="Gene3D" id="2.102.10.10">
    <property type="entry name" value="Rieske [2Fe-2S] iron-sulphur domain"/>
    <property type="match status" value="1"/>
</dbReference>
<evidence type="ECO:0000256" key="1">
    <source>
        <dbReference type="ARBA" id="ARBA00022714"/>
    </source>
</evidence>
<proteinExistence type="predicted"/>
<reference evidence="7" key="1">
    <citation type="journal article" date="2019" name="Int. J. Syst. Evol. Microbiol.">
        <title>The Global Catalogue of Microorganisms (GCM) 10K type strain sequencing project: providing services to taxonomists for standard genome sequencing and annotation.</title>
        <authorList>
            <consortium name="The Broad Institute Genomics Platform"/>
            <consortium name="The Broad Institute Genome Sequencing Center for Infectious Disease"/>
            <person name="Wu L."/>
            <person name="Ma J."/>
        </authorList>
    </citation>
    <scope>NUCLEOTIDE SEQUENCE [LARGE SCALE GENOMIC DNA]</scope>
    <source>
        <strain evidence="7">KCTC 52640</strain>
    </source>
</reference>
<evidence type="ECO:0000313" key="6">
    <source>
        <dbReference type="EMBL" id="MFC3102975.1"/>
    </source>
</evidence>
<protein>
    <submittedName>
        <fullName evidence="6">Rieske (2Fe-2S) protein</fullName>
    </submittedName>
</protein>
<evidence type="ECO:0000256" key="3">
    <source>
        <dbReference type="ARBA" id="ARBA00023004"/>
    </source>
</evidence>
<sequence length="120" mass="13285">MAATEHRVAHISDIPDDEALITEVKGRPIGIFKVDGELFAVRNLCPHRGAPLARGTVGGTMLPTCKAGELNYGMENQVLKCPWHGWEFDLKTGQCLFGVSDRRVATYNVRVEDDNVYVEV</sequence>
<dbReference type="PANTHER" id="PTHR21496">
    <property type="entry name" value="FERREDOXIN-RELATED"/>
    <property type="match status" value="1"/>
</dbReference>
<evidence type="ECO:0000256" key="4">
    <source>
        <dbReference type="ARBA" id="ARBA00023014"/>
    </source>
</evidence>
<dbReference type="Proteomes" id="UP001595462">
    <property type="component" value="Unassembled WGS sequence"/>
</dbReference>
<dbReference type="PANTHER" id="PTHR21496:SF23">
    <property type="entry name" value="3-PHENYLPROPIONATE_CINNAMIC ACID DIOXYGENASE FERREDOXIN SUBUNIT"/>
    <property type="match status" value="1"/>
</dbReference>
<evidence type="ECO:0000259" key="5">
    <source>
        <dbReference type="PROSITE" id="PS51296"/>
    </source>
</evidence>
<gene>
    <name evidence="6" type="ORF">ACFOSU_03640</name>
</gene>
<dbReference type="InterPro" id="IPR017941">
    <property type="entry name" value="Rieske_2Fe-2S"/>
</dbReference>
<dbReference type="Pfam" id="PF00355">
    <property type="entry name" value="Rieske"/>
    <property type="match status" value="1"/>
</dbReference>
<dbReference type="PROSITE" id="PS51296">
    <property type="entry name" value="RIESKE"/>
    <property type="match status" value="1"/>
</dbReference>